<protein>
    <submittedName>
        <fullName evidence="3">Glycosyl transferase group 1</fullName>
    </submittedName>
</protein>
<organism evidence="3 4">
    <name type="scientific">Raineya orbicola</name>
    <dbReference type="NCBI Taxonomy" id="2016530"/>
    <lineage>
        <taxon>Bacteria</taxon>
        <taxon>Pseudomonadati</taxon>
        <taxon>Bacteroidota</taxon>
        <taxon>Cytophagia</taxon>
        <taxon>Cytophagales</taxon>
        <taxon>Raineyaceae</taxon>
        <taxon>Raineya</taxon>
    </lineage>
</organism>
<gene>
    <name evidence="3" type="ORF">Rain11_1771</name>
</gene>
<dbReference type="RefSeq" id="WP_101359042.1">
    <property type="nucleotide sequence ID" value="NZ_NKXO01000027.1"/>
</dbReference>
<dbReference type="Gene3D" id="3.40.50.2000">
    <property type="entry name" value="Glycogen Phosphorylase B"/>
    <property type="match status" value="2"/>
</dbReference>
<dbReference type="PANTHER" id="PTHR12526">
    <property type="entry name" value="GLYCOSYLTRANSFERASE"/>
    <property type="match status" value="1"/>
</dbReference>
<dbReference type="AlphaFoldDB" id="A0A2N3ICF3"/>
<evidence type="ECO:0000313" key="4">
    <source>
        <dbReference type="Proteomes" id="UP000233387"/>
    </source>
</evidence>
<dbReference type="Pfam" id="PF13477">
    <property type="entry name" value="Glyco_trans_4_2"/>
    <property type="match status" value="1"/>
</dbReference>
<dbReference type="Pfam" id="PF00534">
    <property type="entry name" value="Glycos_transf_1"/>
    <property type="match status" value="1"/>
</dbReference>
<dbReference type="Proteomes" id="UP000233387">
    <property type="component" value="Unassembled WGS sequence"/>
</dbReference>
<comment type="caution">
    <text evidence="3">The sequence shown here is derived from an EMBL/GenBank/DDBJ whole genome shotgun (WGS) entry which is preliminary data.</text>
</comment>
<evidence type="ECO:0000313" key="3">
    <source>
        <dbReference type="EMBL" id="PKQ68044.1"/>
    </source>
</evidence>
<dbReference type="InterPro" id="IPR028098">
    <property type="entry name" value="Glyco_trans_4-like_N"/>
</dbReference>
<dbReference type="GO" id="GO:0016757">
    <property type="term" value="F:glycosyltransferase activity"/>
    <property type="evidence" value="ECO:0007669"/>
    <property type="project" value="InterPro"/>
</dbReference>
<reference evidence="3 4" key="1">
    <citation type="submission" date="2017-06" db="EMBL/GenBank/DDBJ databases">
        <title>Raineya orbicola gen. nov., sp. nov. a slightly thermophilic bacterium of the phylum Bacteroidetes and the description of Raineyaceae fam. nov.</title>
        <authorList>
            <person name="Albuquerque L."/>
            <person name="Polonia A.R.M."/>
            <person name="Barroso C."/>
            <person name="Froufe H.J.C."/>
            <person name="Lage O."/>
            <person name="Lobo-Da-Cunha A."/>
            <person name="Egas C."/>
            <person name="Da Costa M.S."/>
        </authorList>
    </citation>
    <scope>NUCLEOTIDE SEQUENCE [LARGE SCALE GENOMIC DNA]</scope>
    <source>
        <strain evidence="3 4">SPSPC-11</strain>
    </source>
</reference>
<evidence type="ECO:0000259" key="1">
    <source>
        <dbReference type="Pfam" id="PF00534"/>
    </source>
</evidence>
<dbReference type="InterPro" id="IPR001296">
    <property type="entry name" value="Glyco_trans_1"/>
</dbReference>
<proteinExistence type="predicted"/>
<feature type="domain" description="Glycosyltransferase subfamily 4-like N-terminal" evidence="2">
    <location>
        <begin position="3"/>
        <end position="147"/>
    </location>
</feature>
<dbReference type="PANTHER" id="PTHR12526:SF638">
    <property type="entry name" value="SPORE COAT PROTEIN SA"/>
    <property type="match status" value="1"/>
</dbReference>
<feature type="domain" description="Glycosyl transferase family 1" evidence="1">
    <location>
        <begin position="185"/>
        <end position="345"/>
    </location>
</feature>
<dbReference type="SUPFAM" id="SSF53756">
    <property type="entry name" value="UDP-Glycosyltransferase/glycogen phosphorylase"/>
    <property type="match status" value="1"/>
</dbReference>
<dbReference type="CDD" id="cd03808">
    <property type="entry name" value="GT4_CapM-like"/>
    <property type="match status" value="1"/>
</dbReference>
<evidence type="ECO:0000259" key="2">
    <source>
        <dbReference type="Pfam" id="PF13477"/>
    </source>
</evidence>
<sequence length="372" mass="42702">MLKIILVANTSWNIYNFRAGLVNFLLSQGYKIYILAPKDAYTEKIQAWNVEYREIILENKGTNPLKDLAFHRQLLRIYRQIQPDVVLHFTIKPNIYGTLACYRLKIPCINNVSGLGTTFLHKNFASRIAHFLYRLAFRFASKVFFQNAEDRTLFIQKKLVKPEISDLLPGSGVNLEKFAPMPSTAKENFVFLMIARLIYDKGVREFVEACKIVKKQYPKAIFRLLGDFEDNPENPLNITPQEVEIWQNEVEYLGKKADVRPYIAEADVVVLPSYREGTPRSLLEAAAMAKPLIATNVAGCKEVVKNNENGFLCKVRSAESLAQAMIRMLLLSEKERQEMGANSRKLVETHFDEKIVFEKYILAIQEILKAKN</sequence>
<accession>A0A2N3ICF3</accession>
<dbReference type="OrthoDB" id="9790710at2"/>
<name>A0A2N3ICF3_9BACT</name>
<keyword evidence="4" id="KW-1185">Reference proteome</keyword>
<dbReference type="EMBL" id="NKXO01000027">
    <property type="protein sequence ID" value="PKQ68044.1"/>
    <property type="molecule type" value="Genomic_DNA"/>
</dbReference>
<keyword evidence="3" id="KW-0808">Transferase</keyword>